<evidence type="ECO:0000313" key="3">
    <source>
        <dbReference type="Proteomes" id="UP000282654"/>
    </source>
</evidence>
<keyword evidence="3" id="KW-1185">Reference proteome</keyword>
<feature type="domain" description="Carbohydrate binding module family 25" evidence="1">
    <location>
        <begin position="36"/>
        <end position="119"/>
    </location>
</feature>
<dbReference type="OrthoDB" id="1683298at2"/>
<dbReference type="GO" id="GO:2001070">
    <property type="term" value="F:starch binding"/>
    <property type="evidence" value="ECO:0007669"/>
    <property type="project" value="InterPro"/>
</dbReference>
<proteinExistence type="predicted"/>
<sequence>MVHHVEYEPHAERIGGLNAAHLPGGVIVEPVPITAGEEITIFYNGELARQGAEQIFLHLGYGAPDNWHRVQDLKMSRTGWGWVKTIEVPFDEERLNFCFRCNRYKWDNNNGLNWSYIIHAGRII</sequence>
<name>A0A3N5BU26_9THEO</name>
<organism evidence="2 3">
    <name type="scientific">Thermodesulfitimonas autotrophica</name>
    <dbReference type="NCBI Taxonomy" id="1894989"/>
    <lineage>
        <taxon>Bacteria</taxon>
        <taxon>Bacillati</taxon>
        <taxon>Bacillota</taxon>
        <taxon>Clostridia</taxon>
        <taxon>Thermoanaerobacterales</taxon>
        <taxon>Thermoanaerobacteraceae</taxon>
        <taxon>Thermodesulfitimonas</taxon>
    </lineage>
</organism>
<dbReference type="InterPro" id="IPR005085">
    <property type="entry name" value="CBM25"/>
</dbReference>
<dbReference type="EMBL" id="RKRE01000001">
    <property type="protein sequence ID" value="RPF49385.1"/>
    <property type="molecule type" value="Genomic_DNA"/>
</dbReference>
<protein>
    <submittedName>
        <fullName evidence="2">Putative carbohydrate-binding protein with starch-binding CBM53</fullName>
    </submittedName>
</protein>
<dbReference type="Proteomes" id="UP000282654">
    <property type="component" value="Unassembled WGS sequence"/>
</dbReference>
<evidence type="ECO:0000259" key="1">
    <source>
        <dbReference type="SMART" id="SM01066"/>
    </source>
</evidence>
<accession>A0A3N5BU26</accession>
<evidence type="ECO:0000313" key="2">
    <source>
        <dbReference type="EMBL" id="RPF49385.1"/>
    </source>
</evidence>
<dbReference type="SMART" id="SM01066">
    <property type="entry name" value="CBM_25"/>
    <property type="match status" value="1"/>
</dbReference>
<comment type="caution">
    <text evidence="2">The sequence shown here is derived from an EMBL/GenBank/DDBJ whole genome shotgun (WGS) entry which is preliminary data.</text>
</comment>
<dbReference type="RefSeq" id="WP_123926725.1">
    <property type="nucleotide sequence ID" value="NZ_RKRE01000001.1"/>
</dbReference>
<dbReference type="Pfam" id="PF16760">
    <property type="entry name" value="CBM53"/>
    <property type="match status" value="1"/>
</dbReference>
<gene>
    <name evidence="2" type="ORF">EDD75_0193</name>
</gene>
<reference evidence="2 3" key="1">
    <citation type="submission" date="2018-11" db="EMBL/GenBank/DDBJ databases">
        <title>Genomic Encyclopedia of Type Strains, Phase IV (KMG-IV): sequencing the most valuable type-strain genomes for metagenomic binning, comparative biology and taxonomic classification.</title>
        <authorList>
            <person name="Goeker M."/>
        </authorList>
    </citation>
    <scope>NUCLEOTIDE SEQUENCE [LARGE SCALE GENOMIC DNA]</scope>
    <source>
        <strain evidence="2 3">DSM 102936</strain>
    </source>
</reference>
<dbReference type="InterPro" id="IPR013783">
    <property type="entry name" value="Ig-like_fold"/>
</dbReference>
<dbReference type="AlphaFoldDB" id="A0A3N5BU26"/>
<dbReference type="Gene3D" id="2.60.40.10">
    <property type="entry name" value="Immunoglobulins"/>
    <property type="match status" value="1"/>
</dbReference>